<proteinExistence type="predicted"/>
<feature type="region of interest" description="Disordered" evidence="4">
    <location>
        <begin position="1"/>
        <end position="62"/>
    </location>
</feature>
<feature type="region of interest" description="Disordered" evidence="4">
    <location>
        <begin position="943"/>
        <end position="973"/>
    </location>
</feature>
<gene>
    <name evidence="6" type="ORF">QYE76_001982</name>
</gene>
<evidence type="ECO:0000256" key="1">
    <source>
        <dbReference type="ARBA" id="ARBA00022670"/>
    </source>
</evidence>
<reference evidence="6" key="1">
    <citation type="submission" date="2023-07" db="EMBL/GenBank/DDBJ databases">
        <title>A chromosome-level genome assembly of Lolium multiflorum.</title>
        <authorList>
            <person name="Chen Y."/>
            <person name="Copetti D."/>
            <person name="Kolliker R."/>
            <person name="Studer B."/>
        </authorList>
    </citation>
    <scope>NUCLEOTIDE SEQUENCE</scope>
    <source>
        <strain evidence="6">02402/16</strain>
        <tissue evidence="6">Leaf</tissue>
    </source>
</reference>
<dbReference type="PANTHER" id="PTHR42648:SF28">
    <property type="entry name" value="TRANSPOSON-ENCODED PROTEIN WITH RIBONUCLEASE H-LIKE AND RETROVIRUS ZINC FINGER-LIKE DOMAINS"/>
    <property type="match status" value="1"/>
</dbReference>
<dbReference type="Pfam" id="PF25597">
    <property type="entry name" value="SH3_retrovirus"/>
    <property type="match status" value="1"/>
</dbReference>
<dbReference type="Pfam" id="PF00665">
    <property type="entry name" value="rve"/>
    <property type="match status" value="1"/>
</dbReference>
<evidence type="ECO:0000313" key="7">
    <source>
        <dbReference type="Proteomes" id="UP001231189"/>
    </source>
</evidence>
<keyword evidence="3" id="KW-0378">Hydrolase</keyword>
<comment type="caution">
    <text evidence="6">The sequence shown here is derived from an EMBL/GenBank/DDBJ whole genome shotgun (WGS) entry which is preliminary data.</text>
</comment>
<dbReference type="InterPro" id="IPR039537">
    <property type="entry name" value="Retrotran_Ty1/copia-like"/>
</dbReference>
<dbReference type="PROSITE" id="PS50994">
    <property type="entry name" value="INTEGRASE"/>
    <property type="match status" value="1"/>
</dbReference>
<dbReference type="Pfam" id="PF13976">
    <property type="entry name" value="gag_pre-integrs"/>
    <property type="match status" value="1"/>
</dbReference>
<dbReference type="InterPro" id="IPR036397">
    <property type="entry name" value="RNaseH_sf"/>
</dbReference>
<dbReference type="SUPFAM" id="SSF53098">
    <property type="entry name" value="Ribonuclease H-like"/>
    <property type="match status" value="1"/>
</dbReference>
<dbReference type="Gene3D" id="3.30.420.10">
    <property type="entry name" value="Ribonuclease H-like superfamily/Ribonuclease H"/>
    <property type="match status" value="1"/>
</dbReference>
<feature type="region of interest" description="Disordered" evidence="4">
    <location>
        <begin position="367"/>
        <end position="412"/>
    </location>
</feature>
<feature type="region of interest" description="Disordered" evidence="4">
    <location>
        <begin position="1398"/>
        <end position="1423"/>
    </location>
</feature>
<evidence type="ECO:0000256" key="4">
    <source>
        <dbReference type="SAM" id="MobiDB-lite"/>
    </source>
</evidence>
<keyword evidence="1" id="KW-0645">Protease</keyword>
<feature type="domain" description="Integrase catalytic" evidence="5">
    <location>
        <begin position="677"/>
        <end position="845"/>
    </location>
</feature>
<dbReference type="InterPro" id="IPR054722">
    <property type="entry name" value="PolX-like_BBD"/>
</dbReference>
<dbReference type="GO" id="GO:0008233">
    <property type="term" value="F:peptidase activity"/>
    <property type="evidence" value="ECO:0007669"/>
    <property type="project" value="UniProtKB-KW"/>
</dbReference>
<feature type="compositionally biased region" description="Basic and acidic residues" evidence="4">
    <location>
        <begin position="1404"/>
        <end position="1415"/>
    </location>
</feature>
<dbReference type="InterPro" id="IPR025724">
    <property type="entry name" value="GAG-pre-integrase_dom"/>
</dbReference>
<sequence>MDGHPAQQATATDRVVQMKKKGIASSSSIFALWKRPQKQKKTDETSTPNQTVAASSSSPNQAENNLQLAVVQTPDVEHNPASEPERRGATSAPIVEDDEEINEEYEQEEMQADLGALKHDPRMRIPIKRILDIMNVLIVDGFYELPFEVERPEVLYCDPNSKKRLTYDERSEARHRVYEMSSLKFDLPQLDYTTRFALWQVKIRAILAQSSYLDEAIDAFGEKVKDTGTDAEKRKDRKALSLIQLHLSNNILQEVLHEKTTAELWVKLEEICLSKDLTGRLHVKMKLFSHKLQEGGSVMNHLSSWKEIVSDLQSIEVKYEDEDLGLLLLCSLPNSFINFCDTILLSRDKLTLAEVYDALQQKEKMKSMVQAESSSSKAEALEVRGRPEQRDNYYHNNRDKSKGDRGRSKSKGRDKFCRYCKKSNHNIDDCWKLQNKEKRNGTYQPKNNDGNGKAAVVTGKGEAAVVAGNDGSDSSDGDCLAVLAACVSRDDEWILDTACSFHICCNKDWFSSYESVQSGDFVRVGNDNQCSIVGIGSVQIKTHDGMTRTLTGVKHIPSMARNLISLSTLDCDGYKYKGGNKLLKVSSGSLIIMIGDMNSAKLYVLRGSTLPGIAAAVSSDESSKTNLWHKRLGHMSELGMAELAKRELIDGCDLGKLEFCEHCIFGKHKRVKFNASVHTTKGILDYVHADVWGPSRRTSNGGANYMLTIIDDYSRKVWPYFLKHKSDVFNAFKKWKVMVETQTEKKVKILRTDNGMEFCSNEFDEFCSNDGMVRHHTIPYTPQQNGVAERMNRTIILRARCMLSNAKMHKSFWAEAASTACYLINRSPSVPLDKKTPIEVWSGSPADYSDLRLFGCTAYAHVDNGKLEPRAVKCIFLGYGSGVKAYRLWNPETNKNMLSKNVVFNEAVMFNDSPSTHISDAIDSPDVSDDEQHIIGVQVEHAKENENVVPETNNDDNDVPPSPPIVQRQGRSIAADRPKRNIAPPTRLIQECDIVDYALSCAEQVEHDIEPATYTEAIASVDKEKCSIRAFFGIVAMHDLELEKLDVKTAFLHGELEEDIYMDQPEGYVVPGKEDLVCKLKSSEDDIEYMSRVPYSSAVGSLMYAMVCSRPDLSYAMSLVSRYMANPGKEHWKAVQWIFRYLRGTSKACLRFGRIGEGLAGYVDSDYAGDLDKRRSLTGKEAVWLKGLYAELCGDNSCIKLFSDSQSAIYLTKDQMFHERTKHIDIKYHAIRDVVAKDRTETITNKEAVSQSGDMTPGLVHCDNTADYDDDGIQAFAADGSGESWAPFESSDDLIPHVQNGIEESTGTLSMNAADHGVQDVHVGTHTVAIPTVIHAMEENSLVPGVLDVQPSYARYTADQGSLPTQCIKGSMGLSSQIGSKSPSIPTKPSREDIIAFGGIQDPAKTEPRSSERVRAQPNADAS</sequence>
<dbReference type="GO" id="GO:0003676">
    <property type="term" value="F:nucleic acid binding"/>
    <property type="evidence" value="ECO:0007669"/>
    <property type="project" value="InterPro"/>
</dbReference>
<dbReference type="GO" id="GO:0015074">
    <property type="term" value="P:DNA integration"/>
    <property type="evidence" value="ECO:0007669"/>
    <property type="project" value="InterPro"/>
</dbReference>
<dbReference type="CDD" id="cd09272">
    <property type="entry name" value="RNase_HI_RT_Ty1"/>
    <property type="match status" value="1"/>
</dbReference>
<name>A0AAD8RN46_LOLMU</name>
<feature type="compositionally biased region" description="Basic and acidic residues" evidence="4">
    <location>
        <begin position="379"/>
        <end position="412"/>
    </location>
</feature>
<dbReference type="InterPro" id="IPR057670">
    <property type="entry name" value="SH3_retrovirus"/>
</dbReference>
<dbReference type="Pfam" id="PF22936">
    <property type="entry name" value="Pol_BBD"/>
    <property type="match status" value="1"/>
</dbReference>
<dbReference type="PANTHER" id="PTHR42648">
    <property type="entry name" value="TRANSPOSASE, PUTATIVE-RELATED"/>
    <property type="match status" value="1"/>
</dbReference>
<evidence type="ECO:0000313" key="6">
    <source>
        <dbReference type="EMBL" id="KAK1627667.1"/>
    </source>
</evidence>
<dbReference type="Pfam" id="PF07727">
    <property type="entry name" value="RVT_2"/>
    <property type="match status" value="1"/>
</dbReference>
<protein>
    <recommendedName>
        <fullName evidence="5">Integrase catalytic domain-containing protein</fullName>
    </recommendedName>
</protein>
<keyword evidence="7" id="KW-1185">Reference proteome</keyword>
<dbReference type="InterPro" id="IPR012337">
    <property type="entry name" value="RNaseH-like_sf"/>
</dbReference>
<dbReference type="InterPro" id="IPR013103">
    <property type="entry name" value="RVT_2"/>
</dbReference>
<evidence type="ECO:0000256" key="3">
    <source>
        <dbReference type="ARBA" id="ARBA00022801"/>
    </source>
</evidence>
<dbReference type="GO" id="GO:0046872">
    <property type="term" value="F:metal ion binding"/>
    <property type="evidence" value="ECO:0007669"/>
    <property type="project" value="UniProtKB-KW"/>
</dbReference>
<dbReference type="Pfam" id="PF14223">
    <property type="entry name" value="Retrotran_gag_2"/>
    <property type="match status" value="1"/>
</dbReference>
<evidence type="ECO:0000256" key="2">
    <source>
        <dbReference type="ARBA" id="ARBA00022723"/>
    </source>
</evidence>
<dbReference type="InterPro" id="IPR001584">
    <property type="entry name" value="Integrase_cat-core"/>
</dbReference>
<evidence type="ECO:0000259" key="5">
    <source>
        <dbReference type="PROSITE" id="PS50994"/>
    </source>
</evidence>
<keyword evidence="2" id="KW-0479">Metal-binding</keyword>
<dbReference type="GO" id="GO:0006508">
    <property type="term" value="P:proteolysis"/>
    <property type="evidence" value="ECO:0007669"/>
    <property type="project" value="UniProtKB-KW"/>
</dbReference>
<accession>A0AAD8RN46</accession>
<dbReference type="Proteomes" id="UP001231189">
    <property type="component" value="Unassembled WGS sequence"/>
</dbReference>
<dbReference type="EMBL" id="JAUUTY010000005">
    <property type="protein sequence ID" value="KAK1627667.1"/>
    <property type="molecule type" value="Genomic_DNA"/>
</dbReference>
<organism evidence="6 7">
    <name type="scientific">Lolium multiflorum</name>
    <name type="common">Italian ryegrass</name>
    <name type="synonym">Lolium perenne subsp. multiflorum</name>
    <dbReference type="NCBI Taxonomy" id="4521"/>
    <lineage>
        <taxon>Eukaryota</taxon>
        <taxon>Viridiplantae</taxon>
        <taxon>Streptophyta</taxon>
        <taxon>Embryophyta</taxon>
        <taxon>Tracheophyta</taxon>
        <taxon>Spermatophyta</taxon>
        <taxon>Magnoliopsida</taxon>
        <taxon>Liliopsida</taxon>
        <taxon>Poales</taxon>
        <taxon>Poaceae</taxon>
        <taxon>BOP clade</taxon>
        <taxon>Pooideae</taxon>
        <taxon>Poodae</taxon>
        <taxon>Poeae</taxon>
        <taxon>Poeae Chloroplast Group 2 (Poeae type)</taxon>
        <taxon>Loliodinae</taxon>
        <taxon>Loliinae</taxon>
        <taxon>Lolium</taxon>
    </lineage>
</organism>
<feature type="compositionally biased region" description="Polar residues" evidence="4">
    <location>
        <begin position="45"/>
        <end position="62"/>
    </location>
</feature>